<accession>A0ABN6SG51</accession>
<dbReference type="Pfam" id="PF12146">
    <property type="entry name" value="Hydrolase_4"/>
    <property type="match status" value="1"/>
</dbReference>
<dbReference type="EMBL" id="AP026800">
    <property type="protein sequence ID" value="BDR54493.1"/>
    <property type="molecule type" value="Genomic_DNA"/>
</dbReference>
<dbReference type="PANTHER" id="PTHR43798">
    <property type="entry name" value="MONOACYLGLYCEROL LIPASE"/>
    <property type="match status" value="1"/>
</dbReference>
<evidence type="ECO:0000259" key="1">
    <source>
        <dbReference type="Pfam" id="PF12146"/>
    </source>
</evidence>
<feature type="domain" description="Serine aminopeptidase S33" evidence="1">
    <location>
        <begin position="10"/>
        <end position="244"/>
    </location>
</feature>
<dbReference type="SUPFAM" id="SSF53474">
    <property type="entry name" value="alpha/beta-Hydrolases"/>
    <property type="match status" value="1"/>
</dbReference>
<dbReference type="InterPro" id="IPR029058">
    <property type="entry name" value="AB_hydrolase_fold"/>
</dbReference>
<name>A0ABN6SG51_9BIFI</name>
<evidence type="ECO:0000313" key="2">
    <source>
        <dbReference type="EMBL" id="BDR54493.1"/>
    </source>
</evidence>
<dbReference type="PANTHER" id="PTHR43798:SF33">
    <property type="entry name" value="HYDROLASE, PUTATIVE (AFU_ORTHOLOGUE AFUA_2G14860)-RELATED"/>
    <property type="match status" value="1"/>
</dbReference>
<reference evidence="2 3" key="1">
    <citation type="journal article" date="2023" name="Microbiol. Spectr.">
        <title>Symbiosis of Carpenter Bees with Uncharacterized Lactic Acid Bacteria Showing NAD Auxotrophy.</title>
        <authorList>
            <person name="Kawasaki S."/>
            <person name="Ozawa K."/>
            <person name="Mori T."/>
            <person name="Yamamoto A."/>
            <person name="Ito M."/>
            <person name="Ohkuma M."/>
            <person name="Sakamoto M."/>
            <person name="Matsutani M."/>
        </authorList>
    </citation>
    <scope>NUCLEOTIDE SEQUENCE [LARGE SCALE GENOMIC DNA]</scope>
    <source>
        <strain evidence="2 3">KimH</strain>
    </source>
</reference>
<dbReference type="Proteomes" id="UP001321748">
    <property type="component" value="Chromosome"/>
</dbReference>
<keyword evidence="3" id="KW-1185">Reference proteome</keyword>
<keyword evidence="2" id="KW-0031">Aminopeptidase</keyword>
<sequence length="264" mass="30916">MVEKFNASLAQHFNLVVWDQRGAGLSYYPFTASNHPTIDTYLEDIHELTLQLLDRFHQDKIYLIGHSWGSVLGVKFIQAHPELVHHYIGCGQVVSMKAVTAEQIAFVRTRTKDAKTLTFLDNYDDAIAGQDWVKTLLKLNKLVIKHGGSLYGRSNMNNLIWPFLTCHRYSVKELLNRQKGSMQSVTYLWHELMETDFTNIHRFDIPVTFCEGRRDYHVSSSVAHDWYETIDSPRNWHWFEHSGHFPQWEEPDRFHDIILQEIAQ</sequence>
<gene>
    <name evidence="2" type="primary">ybaC</name>
    <name evidence="2" type="ORF">KIMH_06040</name>
</gene>
<proteinExistence type="predicted"/>
<keyword evidence="2" id="KW-0378">Hydrolase</keyword>
<dbReference type="InterPro" id="IPR022742">
    <property type="entry name" value="Hydrolase_4"/>
</dbReference>
<protein>
    <submittedName>
        <fullName evidence="2">Aminopeptidase YbaC</fullName>
    </submittedName>
</protein>
<dbReference type="Gene3D" id="3.40.50.1820">
    <property type="entry name" value="alpha/beta hydrolase"/>
    <property type="match status" value="1"/>
</dbReference>
<evidence type="ECO:0000313" key="3">
    <source>
        <dbReference type="Proteomes" id="UP001321748"/>
    </source>
</evidence>
<keyword evidence="2" id="KW-0645">Protease</keyword>
<dbReference type="InterPro" id="IPR050266">
    <property type="entry name" value="AB_hydrolase_sf"/>
</dbReference>
<organism evidence="2 3">
    <name type="scientific">Bombiscardovia apis</name>
    <dbReference type="NCBI Taxonomy" id="2932182"/>
    <lineage>
        <taxon>Bacteria</taxon>
        <taxon>Bacillati</taxon>
        <taxon>Actinomycetota</taxon>
        <taxon>Actinomycetes</taxon>
        <taxon>Bifidobacteriales</taxon>
        <taxon>Bifidobacteriaceae</taxon>
        <taxon>Bombiscardovia</taxon>
    </lineage>
</organism>
<dbReference type="GO" id="GO:0004177">
    <property type="term" value="F:aminopeptidase activity"/>
    <property type="evidence" value="ECO:0007669"/>
    <property type="project" value="UniProtKB-KW"/>
</dbReference>